<dbReference type="Proteomes" id="UP000439903">
    <property type="component" value="Unassembled WGS sequence"/>
</dbReference>
<gene>
    <name evidence="2" type="ORF">F8M41_011609</name>
</gene>
<dbReference type="OrthoDB" id="2435670at2759"/>
<dbReference type="AlphaFoldDB" id="A0A8H3WYW1"/>
<organism evidence="2 3">
    <name type="scientific">Gigaspora margarita</name>
    <dbReference type="NCBI Taxonomy" id="4874"/>
    <lineage>
        <taxon>Eukaryota</taxon>
        <taxon>Fungi</taxon>
        <taxon>Fungi incertae sedis</taxon>
        <taxon>Mucoromycota</taxon>
        <taxon>Glomeromycotina</taxon>
        <taxon>Glomeromycetes</taxon>
        <taxon>Diversisporales</taxon>
        <taxon>Gigasporaceae</taxon>
        <taxon>Gigaspora</taxon>
    </lineage>
</organism>
<evidence type="ECO:0000256" key="1">
    <source>
        <dbReference type="SAM" id="MobiDB-lite"/>
    </source>
</evidence>
<proteinExistence type="predicted"/>
<protein>
    <submittedName>
        <fullName evidence="2">Uncharacterized protein</fullName>
    </submittedName>
</protein>
<feature type="region of interest" description="Disordered" evidence="1">
    <location>
        <begin position="232"/>
        <end position="253"/>
    </location>
</feature>
<evidence type="ECO:0000313" key="2">
    <source>
        <dbReference type="EMBL" id="KAF0384488.1"/>
    </source>
</evidence>
<feature type="compositionally biased region" description="Polar residues" evidence="1">
    <location>
        <begin position="232"/>
        <end position="244"/>
    </location>
</feature>
<name>A0A8H3WYW1_GIGMA</name>
<keyword evidence="3" id="KW-1185">Reference proteome</keyword>
<sequence length="253" mass="28838">MQSLDVDDASWIIRAEENVSMVIRNIQSKKDQKISDFCEKFIFEKENYILMEEIALSPRIVASGEWIDSSKKLEAIMVQIFKALHHICVKKKSDYMFTVGISDMGVELIYDETGRPKAPQAKQLDDHRKLAELSKDYLIEKTRSELKVLLKESTLSEYLSIFTVNVASDIIKIYVMRKEHGVLVYRILATAKIPLTITSSDEVYTLIHALLTLRTTVVYTLHNILACLDESSGGQSSDETTSTIDKPKKKKKK</sequence>
<evidence type="ECO:0000313" key="3">
    <source>
        <dbReference type="Proteomes" id="UP000439903"/>
    </source>
</evidence>
<dbReference type="EMBL" id="WTPW01002379">
    <property type="protein sequence ID" value="KAF0384488.1"/>
    <property type="molecule type" value="Genomic_DNA"/>
</dbReference>
<accession>A0A8H3WYW1</accession>
<comment type="caution">
    <text evidence="2">The sequence shown here is derived from an EMBL/GenBank/DDBJ whole genome shotgun (WGS) entry which is preliminary data.</text>
</comment>
<reference evidence="2 3" key="1">
    <citation type="journal article" date="2019" name="Environ. Microbiol.">
        <title>At the nexus of three kingdoms: the genome of the mycorrhizal fungus Gigaspora margarita provides insights into plant, endobacterial and fungal interactions.</title>
        <authorList>
            <person name="Venice F."/>
            <person name="Ghignone S."/>
            <person name="Salvioli di Fossalunga A."/>
            <person name="Amselem J."/>
            <person name="Novero M."/>
            <person name="Xianan X."/>
            <person name="Sedzielewska Toro K."/>
            <person name="Morin E."/>
            <person name="Lipzen A."/>
            <person name="Grigoriev I.V."/>
            <person name="Henrissat B."/>
            <person name="Martin F.M."/>
            <person name="Bonfante P."/>
        </authorList>
    </citation>
    <scope>NUCLEOTIDE SEQUENCE [LARGE SCALE GENOMIC DNA]</scope>
    <source>
        <strain evidence="2 3">BEG34</strain>
    </source>
</reference>